<proteinExistence type="predicted"/>
<keyword evidence="2" id="KW-1185">Reference proteome</keyword>
<evidence type="ECO:0000313" key="1">
    <source>
        <dbReference type="EMBL" id="EFZ38203.1"/>
    </source>
</evidence>
<organism evidence="1 2">
    <name type="scientific">Hoylesella oralis ATCC 33269</name>
    <dbReference type="NCBI Taxonomy" id="873533"/>
    <lineage>
        <taxon>Bacteria</taxon>
        <taxon>Pseudomonadati</taxon>
        <taxon>Bacteroidota</taxon>
        <taxon>Bacteroidia</taxon>
        <taxon>Bacteroidales</taxon>
        <taxon>Prevotellaceae</taxon>
        <taxon>Hoylesella</taxon>
    </lineage>
</organism>
<dbReference type="Proteomes" id="UP000005580">
    <property type="component" value="Unassembled WGS sequence"/>
</dbReference>
<sequence length="83" mass="9193">MADNMMLHLSYTPMQSMMVSVKQMFGYVCLGGCVFFLLLLLCDVTAGAQHTQEDTLLELCGAHVAQRCFESCQVGASYNETCR</sequence>
<name>E7RN72_9BACT</name>
<dbReference type="HOGENOM" id="CLU_2539767_0_0_10"/>
<evidence type="ECO:0000313" key="2">
    <source>
        <dbReference type="Proteomes" id="UP000005580"/>
    </source>
</evidence>
<dbReference type="EMBL" id="AEPE02000002">
    <property type="protein sequence ID" value="EFZ38203.1"/>
    <property type="molecule type" value="Genomic_DNA"/>
</dbReference>
<accession>E7RN72</accession>
<protein>
    <submittedName>
        <fullName evidence="1">Uncharacterized protein</fullName>
    </submittedName>
</protein>
<gene>
    <name evidence="1" type="ORF">HMPREF0663_10572</name>
</gene>
<comment type="caution">
    <text evidence="1">The sequence shown here is derived from an EMBL/GenBank/DDBJ whole genome shotgun (WGS) entry which is preliminary data.</text>
</comment>
<reference evidence="1" key="1">
    <citation type="submission" date="2011-01" db="EMBL/GenBank/DDBJ databases">
        <authorList>
            <person name="Muzny D."/>
            <person name="Qin X."/>
            <person name="Buhay C."/>
            <person name="Dugan-Rocha S."/>
            <person name="Ding Y."/>
            <person name="Chen G."/>
            <person name="Hawes A."/>
            <person name="Holder M."/>
            <person name="Jhangiani S."/>
            <person name="Johnson A."/>
            <person name="Khan Z."/>
            <person name="Li Z."/>
            <person name="Liu W."/>
            <person name="Liu X."/>
            <person name="Perez L."/>
            <person name="Shen H."/>
            <person name="Wang Q."/>
            <person name="Watt J."/>
            <person name="Xi L."/>
            <person name="Xin Y."/>
            <person name="Zhou J."/>
            <person name="Deng J."/>
            <person name="Jiang H."/>
            <person name="Liu Y."/>
            <person name="Qu J."/>
            <person name="Song X.-Z."/>
            <person name="Zhang L."/>
            <person name="Villasana D."/>
            <person name="Johnson A."/>
            <person name="Liu J."/>
            <person name="Liyanage D."/>
            <person name="Lorensuhewa L."/>
            <person name="Robinson T."/>
            <person name="Song A."/>
            <person name="Song B.-B."/>
            <person name="Dinh H."/>
            <person name="Thornton R."/>
            <person name="Coyle M."/>
            <person name="Francisco L."/>
            <person name="Jackson L."/>
            <person name="Javaid M."/>
            <person name="Korchina V."/>
            <person name="Kovar C."/>
            <person name="Mata R."/>
            <person name="Mathew T."/>
            <person name="Ngo R."/>
            <person name="Nguyen L."/>
            <person name="Nguyen N."/>
            <person name="Okwuonu G."/>
            <person name="Ongeri F."/>
            <person name="Pham C."/>
            <person name="Simmons D."/>
            <person name="Wilczek-Boney K."/>
            <person name="Hale W."/>
            <person name="Jakkamsetti A."/>
            <person name="Pham P."/>
            <person name="Ruth R."/>
            <person name="San Lucas F."/>
            <person name="Warren J."/>
            <person name="Zhang J."/>
            <person name="Zhao Z."/>
            <person name="Zhou C."/>
            <person name="Zhu D."/>
            <person name="Lee S."/>
            <person name="Bess C."/>
            <person name="Blankenburg K."/>
            <person name="Forbes L."/>
            <person name="Fu Q."/>
            <person name="Gubbala S."/>
            <person name="Hirani K."/>
            <person name="Jayaseelan J.C."/>
            <person name="Lara F."/>
            <person name="Munidasa M."/>
            <person name="Palculict T."/>
            <person name="Patil S."/>
            <person name="Pu L.-L."/>
            <person name="Saada N."/>
            <person name="Tang L."/>
            <person name="Weissenberger G."/>
            <person name="Zhu Y."/>
            <person name="Hemphill L."/>
            <person name="Shang Y."/>
            <person name="Youmans B."/>
            <person name="Ayvaz T."/>
            <person name="Ross M."/>
            <person name="Santibanez J."/>
            <person name="Aqrawi P."/>
            <person name="Gross S."/>
            <person name="Joshi V."/>
            <person name="Fowler G."/>
            <person name="Nazareth L."/>
            <person name="Reid J."/>
            <person name="Worley K."/>
            <person name="Petrosino J."/>
            <person name="Highlander S."/>
            <person name="Gibbs R."/>
        </authorList>
    </citation>
    <scope>NUCLEOTIDE SEQUENCE [LARGE SCALE GENOMIC DNA]</scope>
    <source>
        <strain evidence="1">ATCC 33269</strain>
    </source>
</reference>
<dbReference type="AlphaFoldDB" id="E7RN72"/>